<dbReference type="Proteomes" id="UP000215145">
    <property type="component" value="Unassembled WGS sequence"/>
</dbReference>
<evidence type="ECO:0000313" key="3">
    <source>
        <dbReference type="Proteomes" id="UP000215145"/>
    </source>
</evidence>
<keyword evidence="3" id="KW-1185">Reference proteome</keyword>
<sequence>MRNPCVAHRGWSGLAPENTLVALRMAAEAPDIGWAEIDVQLSADNVPILLHDRKLRRTTNGGGVEPRQRTAEQLSRLDAGGWFSSSYRGEKLPTLEEALRETGDRLRFNIELKHYGATRPLEEKVLEIVYRTGMERRSIFTSFSRSVLRRLKELDAAADTGFITDSWSSGLPNELRQLGCSLLSIDHLSLNRDRLKLLRQERIRTMAWTLNDYRQIRRYALMDPELMICTNYPERWRDALRSLPQPNEAPQGPDGVSPPWP</sequence>
<accession>A0A229P4P1</accession>
<dbReference type="RefSeq" id="WP_089523995.1">
    <property type="nucleotide sequence ID" value="NZ_NMUQ01000001.1"/>
</dbReference>
<dbReference type="AlphaFoldDB" id="A0A229P4P1"/>
<proteinExistence type="predicted"/>
<dbReference type="PANTHER" id="PTHR46211:SF1">
    <property type="entry name" value="GLYCEROPHOSPHODIESTER PHOSPHODIESTERASE, CYTOPLASMIC"/>
    <property type="match status" value="1"/>
</dbReference>
<reference evidence="2 3" key="1">
    <citation type="submission" date="2017-07" db="EMBL/GenBank/DDBJ databases">
        <title>Paenibacillus herberti R33 genome sequencing and assembly.</title>
        <authorList>
            <person name="Su W."/>
        </authorList>
    </citation>
    <scope>NUCLEOTIDE SEQUENCE [LARGE SCALE GENOMIC DNA]</scope>
    <source>
        <strain evidence="2 3">R33</strain>
    </source>
</reference>
<feature type="domain" description="GP-PDE" evidence="1">
    <location>
        <begin position="3"/>
        <end position="240"/>
    </location>
</feature>
<dbReference type="InterPro" id="IPR030395">
    <property type="entry name" value="GP_PDE_dom"/>
</dbReference>
<organism evidence="2 3">
    <name type="scientific">Paenibacillus herberti</name>
    <dbReference type="NCBI Taxonomy" id="1619309"/>
    <lineage>
        <taxon>Bacteria</taxon>
        <taxon>Bacillati</taxon>
        <taxon>Bacillota</taxon>
        <taxon>Bacilli</taxon>
        <taxon>Bacillales</taxon>
        <taxon>Paenibacillaceae</taxon>
        <taxon>Paenibacillus</taxon>
    </lineage>
</organism>
<gene>
    <name evidence="2" type="ORF">CGZ75_09785</name>
</gene>
<dbReference type="InterPro" id="IPR017946">
    <property type="entry name" value="PLC-like_Pdiesterase_TIM-brl"/>
</dbReference>
<dbReference type="GO" id="GO:0008081">
    <property type="term" value="F:phosphoric diester hydrolase activity"/>
    <property type="evidence" value="ECO:0007669"/>
    <property type="project" value="InterPro"/>
</dbReference>
<dbReference type="EMBL" id="NMUQ01000001">
    <property type="protein sequence ID" value="OXM16914.1"/>
    <property type="molecule type" value="Genomic_DNA"/>
</dbReference>
<evidence type="ECO:0000313" key="2">
    <source>
        <dbReference type="EMBL" id="OXM16914.1"/>
    </source>
</evidence>
<dbReference type="PANTHER" id="PTHR46211">
    <property type="entry name" value="GLYCEROPHOSPHORYL DIESTER PHOSPHODIESTERASE"/>
    <property type="match status" value="1"/>
</dbReference>
<dbReference type="SUPFAM" id="SSF51695">
    <property type="entry name" value="PLC-like phosphodiesterases"/>
    <property type="match status" value="1"/>
</dbReference>
<evidence type="ECO:0000259" key="1">
    <source>
        <dbReference type="PROSITE" id="PS51704"/>
    </source>
</evidence>
<comment type="caution">
    <text evidence="2">The sequence shown here is derived from an EMBL/GenBank/DDBJ whole genome shotgun (WGS) entry which is preliminary data.</text>
</comment>
<dbReference type="Pfam" id="PF03009">
    <property type="entry name" value="GDPD"/>
    <property type="match status" value="1"/>
</dbReference>
<protein>
    <submittedName>
        <fullName evidence="2">Glycerophosphodiester phosphodiesterase</fullName>
    </submittedName>
</protein>
<dbReference type="Gene3D" id="3.20.20.190">
    <property type="entry name" value="Phosphatidylinositol (PI) phosphodiesterase"/>
    <property type="match status" value="1"/>
</dbReference>
<dbReference type="OrthoDB" id="384721at2"/>
<dbReference type="PROSITE" id="PS51704">
    <property type="entry name" value="GP_PDE"/>
    <property type="match status" value="1"/>
</dbReference>
<dbReference type="GO" id="GO:0006629">
    <property type="term" value="P:lipid metabolic process"/>
    <property type="evidence" value="ECO:0007669"/>
    <property type="project" value="InterPro"/>
</dbReference>
<name>A0A229P4P1_9BACL</name>